<dbReference type="PANTHER" id="PTHR37758">
    <property type="entry name" value="OS03G0334300 PROTEIN"/>
    <property type="match status" value="1"/>
</dbReference>
<evidence type="ECO:0000313" key="2">
    <source>
        <dbReference type="Proteomes" id="UP000796880"/>
    </source>
</evidence>
<sequence>MEASLCRTHTLPSYRTQQPSFLRQSHRPRNIKVPSFSTQRSKVGLSLLQPGVKDHRRFGVAMECAKLGSGTASEFERELKEEMNPEEEGAEWMRVGRLRDKCGGRKGVVELLECLEREAIMGEDQGKEPNDYNRRAQVFAKSSRVFQALKERTNTAEEEGD</sequence>
<gene>
    <name evidence="1" type="ORF">FNV43_RR24358</name>
</gene>
<dbReference type="PANTHER" id="PTHR37758:SF1">
    <property type="entry name" value="OS03G0334300 PROTEIN"/>
    <property type="match status" value="1"/>
</dbReference>
<dbReference type="AlphaFoldDB" id="A0A8K0GQ61"/>
<dbReference type="GO" id="GO:0009507">
    <property type="term" value="C:chloroplast"/>
    <property type="evidence" value="ECO:0007669"/>
    <property type="project" value="TreeGrafter"/>
</dbReference>
<reference evidence="1" key="1">
    <citation type="submission" date="2020-03" db="EMBL/GenBank/DDBJ databases">
        <title>A high-quality chromosome-level genome assembly of a woody plant with both climbing and erect habits, Rhamnella rubrinervis.</title>
        <authorList>
            <person name="Lu Z."/>
            <person name="Yang Y."/>
            <person name="Zhu X."/>
            <person name="Sun Y."/>
        </authorList>
    </citation>
    <scope>NUCLEOTIDE SEQUENCE</scope>
    <source>
        <strain evidence="1">BYM</strain>
        <tissue evidence="1">Leaf</tissue>
    </source>
</reference>
<protein>
    <submittedName>
        <fullName evidence="1">Uncharacterized protein</fullName>
    </submittedName>
</protein>
<keyword evidence="2" id="KW-1185">Reference proteome</keyword>
<dbReference type="OrthoDB" id="1576084at2759"/>
<evidence type="ECO:0000313" key="1">
    <source>
        <dbReference type="EMBL" id="KAF3433256.1"/>
    </source>
</evidence>
<organism evidence="1 2">
    <name type="scientific">Rhamnella rubrinervis</name>
    <dbReference type="NCBI Taxonomy" id="2594499"/>
    <lineage>
        <taxon>Eukaryota</taxon>
        <taxon>Viridiplantae</taxon>
        <taxon>Streptophyta</taxon>
        <taxon>Embryophyta</taxon>
        <taxon>Tracheophyta</taxon>
        <taxon>Spermatophyta</taxon>
        <taxon>Magnoliopsida</taxon>
        <taxon>eudicotyledons</taxon>
        <taxon>Gunneridae</taxon>
        <taxon>Pentapetalae</taxon>
        <taxon>rosids</taxon>
        <taxon>fabids</taxon>
        <taxon>Rosales</taxon>
        <taxon>Rhamnaceae</taxon>
        <taxon>rhamnoid group</taxon>
        <taxon>Rhamneae</taxon>
        <taxon>Rhamnella</taxon>
    </lineage>
</organism>
<accession>A0A8K0GQ61</accession>
<proteinExistence type="predicted"/>
<name>A0A8K0GQ61_9ROSA</name>
<dbReference type="EMBL" id="VOIH02000011">
    <property type="protein sequence ID" value="KAF3433256.1"/>
    <property type="molecule type" value="Genomic_DNA"/>
</dbReference>
<dbReference type="Proteomes" id="UP000796880">
    <property type="component" value="Unassembled WGS sequence"/>
</dbReference>
<comment type="caution">
    <text evidence="1">The sequence shown here is derived from an EMBL/GenBank/DDBJ whole genome shotgun (WGS) entry which is preliminary data.</text>
</comment>